<gene>
    <name evidence="3" type="ORF">M408DRAFT_328668</name>
</gene>
<feature type="coiled-coil region" evidence="1">
    <location>
        <begin position="103"/>
        <end position="166"/>
    </location>
</feature>
<organism evidence="3 4">
    <name type="scientific">Serendipita vermifera MAFF 305830</name>
    <dbReference type="NCBI Taxonomy" id="933852"/>
    <lineage>
        <taxon>Eukaryota</taxon>
        <taxon>Fungi</taxon>
        <taxon>Dikarya</taxon>
        <taxon>Basidiomycota</taxon>
        <taxon>Agaricomycotina</taxon>
        <taxon>Agaricomycetes</taxon>
        <taxon>Sebacinales</taxon>
        <taxon>Serendipitaceae</taxon>
        <taxon>Serendipita</taxon>
    </lineage>
</organism>
<dbReference type="EMBL" id="KN824288">
    <property type="protein sequence ID" value="KIM29385.1"/>
    <property type="molecule type" value="Genomic_DNA"/>
</dbReference>
<protein>
    <recommendedName>
        <fullName evidence="5">Outer kinetochore protein SPC19</fullName>
    </recommendedName>
</protein>
<keyword evidence="1" id="KW-0175">Coiled coil</keyword>
<name>A0A0C3AXW7_SERVB</name>
<evidence type="ECO:0008006" key="5">
    <source>
        <dbReference type="Google" id="ProtNLM"/>
    </source>
</evidence>
<evidence type="ECO:0000256" key="1">
    <source>
        <dbReference type="SAM" id="Coils"/>
    </source>
</evidence>
<dbReference type="HOGENOM" id="CLU_1587501_0_0_1"/>
<dbReference type="OrthoDB" id="3170875at2759"/>
<sequence length="168" mass="19488">MFSSRQSIMPLRGPAGRESMRDPGLADAQEYAQCAERVMQKMIRCRDASYGAASCLRSEALQIERMHEVIQCTEYAVLVREDATRRHQEHLKASIEPQIHELLRMAEERRVEREKIAEKMKKRANNLQSTGTPRAENAAVRREEILMQHRERLKKEIQKLKALSSESE</sequence>
<feature type="region of interest" description="Disordered" evidence="2">
    <location>
        <begin position="1"/>
        <end position="22"/>
    </location>
</feature>
<reference evidence="3 4" key="1">
    <citation type="submission" date="2014-04" db="EMBL/GenBank/DDBJ databases">
        <authorList>
            <consortium name="DOE Joint Genome Institute"/>
            <person name="Kuo A."/>
            <person name="Zuccaro A."/>
            <person name="Kohler A."/>
            <person name="Nagy L.G."/>
            <person name="Floudas D."/>
            <person name="Copeland A."/>
            <person name="Barry K.W."/>
            <person name="Cichocki N."/>
            <person name="Veneault-Fourrey C."/>
            <person name="LaButti K."/>
            <person name="Lindquist E.A."/>
            <person name="Lipzen A."/>
            <person name="Lundell T."/>
            <person name="Morin E."/>
            <person name="Murat C."/>
            <person name="Sun H."/>
            <person name="Tunlid A."/>
            <person name="Henrissat B."/>
            <person name="Grigoriev I.V."/>
            <person name="Hibbett D.S."/>
            <person name="Martin F."/>
            <person name="Nordberg H.P."/>
            <person name="Cantor M.N."/>
            <person name="Hua S.X."/>
        </authorList>
    </citation>
    <scope>NUCLEOTIDE SEQUENCE [LARGE SCALE GENOMIC DNA]</scope>
    <source>
        <strain evidence="3 4">MAFF 305830</strain>
    </source>
</reference>
<dbReference type="AlphaFoldDB" id="A0A0C3AXW7"/>
<accession>A0A0C3AXW7</accession>
<evidence type="ECO:0000256" key="2">
    <source>
        <dbReference type="SAM" id="MobiDB-lite"/>
    </source>
</evidence>
<evidence type="ECO:0000313" key="4">
    <source>
        <dbReference type="Proteomes" id="UP000054097"/>
    </source>
</evidence>
<dbReference type="Proteomes" id="UP000054097">
    <property type="component" value="Unassembled WGS sequence"/>
</dbReference>
<keyword evidence="4" id="KW-1185">Reference proteome</keyword>
<evidence type="ECO:0000313" key="3">
    <source>
        <dbReference type="EMBL" id="KIM29385.1"/>
    </source>
</evidence>
<proteinExistence type="predicted"/>
<reference evidence="4" key="2">
    <citation type="submission" date="2015-01" db="EMBL/GenBank/DDBJ databases">
        <title>Evolutionary Origins and Diversification of the Mycorrhizal Mutualists.</title>
        <authorList>
            <consortium name="DOE Joint Genome Institute"/>
            <consortium name="Mycorrhizal Genomics Consortium"/>
            <person name="Kohler A."/>
            <person name="Kuo A."/>
            <person name="Nagy L.G."/>
            <person name="Floudas D."/>
            <person name="Copeland A."/>
            <person name="Barry K.W."/>
            <person name="Cichocki N."/>
            <person name="Veneault-Fourrey C."/>
            <person name="LaButti K."/>
            <person name="Lindquist E.A."/>
            <person name="Lipzen A."/>
            <person name="Lundell T."/>
            <person name="Morin E."/>
            <person name="Murat C."/>
            <person name="Riley R."/>
            <person name="Ohm R."/>
            <person name="Sun H."/>
            <person name="Tunlid A."/>
            <person name="Henrissat B."/>
            <person name="Grigoriev I.V."/>
            <person name="Hibbett D.S."/>
            <person name="Martin F."/>
        </authorList>
    </citation>
    <scope>NUCLEOTIDE SEQUENCE [LARGE SCALE GENOMIC DNA]</scope>
    <source>
        <strain evidence="4">MAFF 305830</strain>
    </source>
</reference>